<dbReference type="GO" id="GO:0004781">
    <property type="term" value="F:sulfate adenylyltransferase (ATP) activity"/>
    <property type="evidence" value="ECO:0007669"/>
    <property type="project" value="UniProtKB-UniRule"/>
</dbReference>
<dbReference type="InterPro" id="IPR054696">
    <property type="entry name" value="GTP-eEF1A_C"/>
</dbReference>
<comment type="function">
    <text evidence="2">APS kinase catalyzes the synthesis of activated sulfate.</text>
</comment>
<dbReference type="InterPro" id="IPR011779">
    <property type="entry name" value="SO4_adenylTrfase_lsu"/>
</dbReference>
<keyword evidence="13" id="KW-0597">Phosphoprotein</keyword>
<sequence length="644" mass="72125">MSESNGKSNNPNTDNKYLDMDLLRFTTAGSVDDGKSTLIGRLFYDSKSIFEDQMEAIEKSSKSSGEEDVNLALLTDGLKAEREQKITIDVAYRYFATPKRKFIIADTPGHTQYTRNMVTGASTADLAIILVDASKGLLTQSRRHAFISSLLRIPHLVVAINKMDLVGYDEKVFNEIVSEFRSFAKKLNVSDITYIPISALKGDNVVDKSENTDWYNGSTLLHHLETVKVDASDNIVDFRFPVQYVIRPNQNFRGFSGRVASGHVRPGDEITVLPSGLSSKVKRIVTRDEDLEIAYPGDSITLTIEDEIDTSRGDMIVRKNNVPAVSNEFEAYICWMNEKDMELNKQYVLQHTTRTVQVFMEDLLYRMNVDSLTREDATKLGLNEIGRVKLKTSQPIFYDPYQVNQKTGSFIIIDPATNVTIGAGMIRAGSTESKSSKDTSEAGIKSKQTRQKSPNVVWEPWNIPREEREQRNGHKASLLWFTGISGAGKSTIAKELERKLWENGKQTVLLDGDQVRHGLNGDLGFSAADRTENIRRVGEVARLFYEHGNIVICTFVSPYSKDREAAKQLFPKGDFKEVHITCDPKTAQERDPKGLYKKAQEGEISGLTGYDADYEVSDDPALTIDTDSMSVDEAVEEILKLIGE</sequence>
<dbReference type="GO" id="GO:0005525">
    <property type="term" value="F:GTP binding"/>
    <property type="evidence" value="ECO:0007669"/>
    <property type="project" value="UniProtKB-UniRule"/>
</dbReference>
<dbReference type="GO" id="GO:0004020">
    <property type="term" value="F:adenylylsulfate kinase activity"/>
    <property type="evidence" value="ECO:0007669"/>
    <property type="project" value="UniProtKB-UniRule"/>
</dbReference>
<dbReference type="PANTHER" id="PTHR23115">
    <property type="entry name" value="TRANSLATION FACTOR"/>
    <property type="match status" value="1"/>
</dbReference>
<accession>A0A9X2L1G2</accession>
<dbReference type="RefSeq" id="WP_255132652.1">
    <property type="nucleotide sequence ID" value="NZ_JANDBC010000001.1"/>
</dbReference>
<organism evidence="16 17">
    <name type="scientific">Gracilimonas sediminicola</name>
    <dbReference type="NCBI Taxonomy" id="2952158"/>
    <lineage>
        <taxon>Bacteria</taxon>
        <taxon>Pseudomonadati</taxon>
        <taxon>Balneolota</taxon>
        <taxon>Balneolia</taxon>
        <taxon>Balneolales</taxon>
        <taxon>Balneolaceae</taxon>
        <taxon>Gracilimonas</taxon>
    </lineage>
</organism>
<feature type="binding site" evidence="12">
    <location>
        <begin position="29"/>
        <end position="36"/>
    </location>
    <ligand>
        <name>GTP</name>
        <dbReference type="ChEBI" id="CHEBI:37565"/>
    </ligand>
</feature>
<dbReference type="CDD" id="cd02027">
    <property type="entry name" value="APSK"/>
    <property type="match status" value="1"/>
</dbReference>
<evidence type="ECO:0000256" key="3">
    <source>
        <dbReference type="ARBA" id="ARBA00005438"/>
    </source>
</evidence>
<comment type="function">
    <text evidence="13">Catalyzes the synthesis of activated sulfate.</text>
</comment>
<evidence type="ECO:0000256" key="12">
    <source>
        <dbReference type="HAMAP-Rule" id="MF_00062"/>
    </source>
</evidence>
<evidence type="ECO:0000256" key="14">
    <source>
        <dbReference type="SAM" id="MobiDB-lite"/>
    </source>
</evidence>
<feature type="binding site" evidence="12">
    <location>
        <begin position="161"/>
        <end position="164"/>
    </location>
    <ligand>
        <name>GTP</name>
        <dbReference type="ChEBI" id="CHEBI:37565"/>
    </ligand>
</feature>
<dbReference type="NCBIfam" id="NF003478">
    <property type="entry name" value="PRK05124.1"/>
    <property type="match status" value="1"/>
</dbReference>
<dbReference type="NCBIfam" id="TIGR02034">
    <property type="entry name" value="CysN"/>
    <property type="match status" value="1"/>
</dbReference>
<dbReference type="FunFam" id="3.40.50.300:FF:000119">
    <property type="entry name" value="Sulfate adenylyltransferase subunit 1"/>
    <property type="match status" value="1"/>
</dbReference>
<dbReference type="Pfam" id="PF00009">
    <property type="entry name" value="GTP_EFTU"/>
    <property type="match status" value="1"/>
</dbReference>
<dbReference type="InterPro" id="IPR009000">
    <property type="entry name" value="Transl_B-barrel_sf"/>
</dbReference>
<reference evidence="16" key="1">
    <citation type="submission" date="2022-06" db="EMBL/GenBank/DDBJ databases">
        <title>Gracilimonas sp. CAU 1638 isolated from sea sediment.</title>
        <authorList>
            <person name="Kim W."/>
        </authorList>
    </citation>
    <scope>NUCLEOTIDE SEQUENCE</scope>
    <source>
        <strain evidence="16">CAU 1638</strain>
    </source>
</reference>
<dbReference type="Proteomes" id="UP001139125">
    <property type="component" value="Unassembled WGS sequence"/>
</dbReference>
<dbReference type="GO" id="GO:0005524">
    <property type="term" value="F:ATP binding"/>
    <property type="evidence" value="ECO:0007669"/>
    <property type="project" value="UniProtKB-UniRule"/>
</dbReference>
<keyword evidence="17" id="KW-1185">Reference proteome</keyword>
<dbReference type="GO" id="GO:0003924">
    <property type="term" value="F:GTPase activity"/>
    <property type="evidence" value="ECO:0007669"/>
    <property type="project" value="InterPro"/>
</dbReference>
<evidence type="ECO:0000256" key="13">
    <source>
        <dbReference type="HAMAP-Rule" id="MF_00065"/>
    </source>
</evidence>
<dbReference type="InterPro" id="IPR000795">
    <property type="entry name" value="T_Tr_GTP-bd_dom"/>
</dbReference>
<comment type="similarity">
    <text evidence="3">In the C-terminal section; belongs to the APS kinase family.</text>
</comment>
<evidence type="ECO:0000256" key="7">
    <source>
        <dbReference type="ARBA" id="ARBA00022741"/>
    </source>
</evidence>
<dbReference type="EC" id="2.7.7.4" evidence="12"/>
<evidence type="ECO:0000313" key="17">
    <source>
        <dbReference type="Proteomes" id="UP001139125"/>
    </source>
</evidence>
<comment type="catalytic activity">
    <reaction evidence="11 12">
        <text>sulfate + ATP + H(+) = adenosine 5'-phosphosulfate + diphosphate</text>
        <dbReference type="Rhea" id="RHEA:18133"/>
        <dbReference type="ChEBI" id="CHEBI:15378"/>
        <dbReference type="ChEBI" id="CHEBI:16189"/>
        <dbReference type="ChEBI" id="CHEBI:30616"/>
        <dbReference type="ChEBI" id="CHEBI:33019"/>
        <dbReference type="ChEBI" id="CHEBI:58243"/>
        <dbReference type="EC" id="2.7.7.4"/>
    </reaction>
</comment>
<keyword evidence="7 12" id="KW-0547">Nucleotide-binding</keyword>
<dbReference type="InterPro" id="IPR009001">
    <property type="entry name" value="Transl_elong_EF1A/Init_IF2_C"/>
</dbReference>
<dbReference type="HAMAP" id="MF_00065">
    <property type="entry name" value="Adenylyl_sulf_kinase"/>
    <property type="match status" value="1"/>
</dbReference>
<feature type="binding site" evidence="13">
    <location>
        <begin position="483"/>
        <end position="490"/>
    </location>
    <ligand>
        <name>ATP</name>
        <dbReference type="ChEBI" id="CHEBI:30616"/>
    </ligand>
</feature>
<proteinExistence type="inferred from homology"/>
<evidence type="ECO:0000256" key="6">
    <source>
        <dbReference type="ARBA" id="ARBA00022695"/>
    </source>
</evidence>
<dbReference type="PROSITE" id="PS51722">
    <property type="entry name" value="G_TR_2"/>
    <property type="match status" value="1"/>
</dbReference>
<dbReference type="GO" id="GO:0000103">
    <property type="term" value="P:sulfate assimilation"/>
    <property type="evidence" value="ECO:0007669"/>
    <property type="project" value="UniProtKB-UniRule"/>
</dbReference>
<evidence type="ECO:0000256" key="8">
    <source>
        <dbReference type="ARBA" id="ARBA00022840"/>
    </source>
</evidence>
<evidence type="ECO:0000313" key="16">
    <source>
        <dbReference type="EMBL" id="MCP9290510.1"/>
    </source>
</evidence>
<dbReference type="NCBIfam" id="TIGR00455">
    <property type="entry name" value="apsK"/>
    <property type="match status" value="1"/>
</dbReference>
<dbReference type="CDD" id="cd04166">
    <property type="entry name" value="CysN_ATPS"/>
    <property type="match status" value="1"/>
</dbReference>
<dbReference type="Pfam" id="PF22594">
    <property type="entry name" value="GTP-eEF1A_C"/>
    <property type="match status" value="1"/>
</dbReference>
<comment type="subunit">
    <text evidence="12">Heterodimer composed of CysD, the smaller subunit, and CysN.</text>
</comment>
<dbReference type="NCBIfam" id="NF004035">
    <property type="entry name" value="PRK05506.1"/>
    <property type="match status" value="1"/>
</dbReference>
<keyword evidence="13" id="KW-0418">Kinase</keyword>
<dbReference type="SUPFAM" id="SSF50465">
    <property type="entry name" value="EF-Tu/eEF-1alpha/eIF2-gamma C-terminal domain"/>
    <property type="match status" value="1"/>
</dbReference>
<protein>
    <recommendedName>
        <fullName evidence="12 13">Multifunctional fusion protein</fullName>
    </recommendedName>
    <domain>
        <recommendedName>
            <fullName evidence="12">Sulfate adenylyltransferase subunit 1</fullName>
            <ecNumber evidence="12">2.7.7.4</ecNumber>
        </recommendedName>
        <alternativeName>
            <fullName evidence="12">ATP-sulfurylase large subunit</fullName>
        </alternativeName>
        <alternativeName>
            <fullName evidence="12">Sulfate adenylate transferase</fullName>
            <shortName evidence="12">SAT</shortName>
        </alternativeName>
    </domain>
    <domain>
        <recommendedName>
            <fullName evidence="13">Adenylyl-sulfate kinase</fullName>
            <ecNumber evidence="13">2.7.1.25</ecNumber>
        </recommendedName>
        <alternativeName>
            <fullName evidence="13">APS kinase</fullName>
        </alternativeName>
        <alternativeName>
            <fullName evidence="13">ATP adenosine-5'-phosphosulfate 3'-phosphotransferase</fullName>
        </alternativeName>
        <alternativeName>
            <fullName evidence="13">Adenosine-5'-phosphosulfate kinase</fullName>
        </alternativeName>
    </domain>
</protein>
<evidence type="ECO:0000256" key="2">
    <source>
        <dbReference type="ARBA" id="ARBA00002357"/>
    </source>
</evidence>
<dbReference type="InterPro" id="IPR050100">
    <property type="entry name" value="TRAFAC_GTPase_members"/>
</dbReference>
<dbReference type="Pfam" id="PF01583">
    <property type="entry name" value="APS_kinase"/>
    <property type="match status" value="1"/>
</dbReference>
<dbReference type="AlphaFoldDB" id="A0A9X2L1G2"/>
<comment type="pathway">
    <text evidence="13">Sulfur metabolism; hydrogen sulfide biosynthesis; sulfite from sulfate: step 2/3.</text>
</comment>
<comment type="function">
    <text evidence="12">With CysD forms the ATP sulfurylase (ATPS) that catalyzes the adenylation of sulfate producing adenosine 5'-phosphosulfate (APS) and diphosphate, the first enzymatic step in sulfur assimilation pathway. APS synthesis involves the formation of a high-energy phosphoric-sulfuric acid anhydride bond driven by GTP hydrolysis by CysN coupled to ATP hydrolysis by CysD.</text>
</comment>
<dbReference type="InterPro" id="IPR044139">
    <property type="entry name" value="CysN_NoDQ_III"/>
</dbReference>
<dbReference type="InterPro" id="IPR044138">
    <property type="entry name" value="CysN_II"/>
</dbReference>
<dbReference type="SUPFAM" id="SSF52540">
    <property type="entry name" value="P-loop containing nucleoside triphosphate hydrolases"/>
    <property type="match status" value="2"/>
</dbReference>
<evidence type="ECO:0000256" key="10">
    <source>
        <dbReference type="ARBA" id="ARBA00023268"/>
    </source>
</evidence>
<evidence type="ECO:0000256" key="1">
    <source>
        <dbReference type="ARBA" id="ARBA00001823"/>
    </source>
</evidence>
<dbReference type="EC" id="2.7.1.25" evidence="13"/>
<name>A0A9X2L1G2_9BACT</name>
<evidence type="ECO:0000256" key="5">
    <source>
        <dbReference type="ARBA" id="ARBA00022679"/>
    </source>
</evidence>
<evidence type="ECO:0000256" key="11">
    <source>
        <dbReference type="ARBA" id="ARBA00049370"/>
    </source>
</evidence>
<dbReference type="Gene3D" id="3.40.50.300">
    <property type="entry name" value="P-loop containing nucleotide triphosphate hydrolases"/>
    <property type="match status" value="2"/>
</dbReference>
<comment type="similarity">
    <text evidence="12">Belongs to the TRAFAC class translation factor GTPase superfamily. Classic translation factor GTPase family. CysN/NodQ subfamily.</text>
</comment>
<dbReference type="InterPro" id="IPR002891">
    <property type="entry name" value="APS"/>
</dbReference>
<dbReference type="EMBL" id="JANDBC010000001">
    <property type="protein sequence ID" value="MCP9290510.1"/>
    <property type="molecule type" value="Genomic_DNA"/>
</dbReference>
<evidence type="ECO:0000256" key="4">
    <source>
        <dbReference type="ARBA" id="ARBA00007237"/>
    </source>
</evidence>
<gene>
    <name evidence="12 16" type="primary">cysN</name>
    <name evidence="13" type="synonym">cysC</name>
    <name evidence="16" type="ORF">NM125_02810</name>
</gene>
<feature type="region of interest" description="Disordered" evidence="14">
    <location>
        <begin position="430"/>
        <end position="470"/>
    </location>
</feature>
<dbReference type="InterPro" id="IPR027417">
    <property type="entry name" value="P-loop_NTPase"/>
</dbReference>
<keyword evidence="9 12" id="KW-0342">GTP-binding</keyword>
<comment type="similarity">
    <text evidence="13">Belongs to the APS kinase family.</text>
</comment>
<comment type="caution">
    <text evidence="16">The sequence shown here is derived from an EMBL/GenBank/DDBJ whole genome shotgun (WGS) entry which is preliminary data.</text>
</comment>
<dbReference type="InterPro" id="IPR059117">
    <property type="entry name" value="APS_kinase_dom"/>
</dbReference>
<dbReference type="SUPFAM" id="SSF50447">
    <property type="entry name" value="Translation proteins"/>
    <property type="match status" value="1"/>
</dbReference>
<feature type="active site" description="Phosphoserine intermediate" evidence="13">
    <location>
        <position position="557"/>
    </location>
</feature>
<dbReference type="InterPro" id="IPR041757">
    <property type="entry name" value="CysN_GTP-bd"/>
</dbReference>
<keyword evidence="8 12" id="KW-0067">ATP-binding</keyword>
<keyword evidence="10" id="KW-0511">Multifunctional enzyme</keyword>
<dbReference type="PRINTS" id="PR00315">
    <property type="entry name" value="ELONGATNFCT"/>
</dbReference>
<dbReference type="Gene3D" id="2.40.30.10">
    <property type="entry name" value="Translation factors"/>
    <property type="match status" value="2"/>
</dbReference>
<feature type="domain" description="Tr-type G" evidence="15">
    <location>
        <begin position="20"/>
        <end position="232"/>
    </location>
</feature>
<dbReference type="CDD" id="cd04095">
    <property type="entry name" value="CysN_NoDQ_III"/>
    <property type="match status" value="1"/>
</dbReference>
<evidence type="ECO:0000256" key="9">
    <source>
        <dbReference type="ARBA" id="ARBA00023134"/>
    </source>
</evidence>
<comment type="pathway">
    <text evidence="12">Sulfur metabolism; hydrogen sulfide biosynthesis; sulfite from sulfate: step 1/3.</text>
</comment>
<keyword evidence="6 12" id="KW-0548">Nucleotidyltransferase</keyword>
<comment type="catalytic activity">
    <reaction evidence="1 13">
        <text>adenosine 5'-phosphosulfate + ATP = 3'-phosphoadenylyl sulfate + ADP + H(+)</text>
        <dbReference type="Rhea" id="RHEA:24152"/>
        <dbReference type="ChEBI" id="CHEBI:15378"/>
        <dbReference type="ChEBI" id="CHEBI:30616"/>
        <dbReference type="ChEBI" id="CHEBI:58243"/>
        <dbReference type="ChEBI" id="CHEBI:58339"/>
        <dbReference type="ChEBI" id="CHEBI:456216"/>
        <dbReference type="EC" id="2.7.1.25"/>
    </reaction>
</comment>
<comment type="similarity">
    <text evidence="4">In the N-terminal section; belongs to the TRAFAC class translation factor GTPase superfamily. Classic translation factor GTPase family. CysN/NodQ subfamily.</text>
</comment>
<feature type="binding site" evidence="12">
    <location>
        <begin position="106"/>
        <end position="110"/>
    </location>
    <ligand>
        <name>GTP</name>
        <dbReference type="ChEBI" id="CHEBI:37565"/>
    </ligand>
</feature>
<evidence type="ECO:0000259" key="15">
    <source>
        <dbReference type="PROSITE" id="PS51722"/>
    </source>
</evidence>
<dbReference type="GO" id="GO:0070814">
    <property type="term" value="P:hydrogen sulfide biosynthetic process"/>
    <property type="evidence" value="ECO:0007669"/>
    <property type="project" value="UniProtKB-UniRule"/>
</dbReference>
<dbReference type="HAMAP" id="MF_00062">
    <property type="entry name" value="Sulf_adenylyltr_sub1"/>
    <property type="match status" value="1"/>
</dbReference>
<dbReference type="NCBIfam" id="NF003013">
    <property type="entry name" value="PRK03846.1"/>
    <property type="match status" value="1"/>
</dbReference>
<keyword evidence="5 12" id="KW-0808">Transferase</keyword>
<dbReference type="CDD" id="cd03695">
    <property type="entry name" value="CysN_NodQ_II"/>
    <property type="match status" value="1"/>
</dbReference>